<proteinExistence type="predicted"/>
<sequence length="395" mass="41987">MDEMRLFLLCAVLTVNGIIGVDPCGCPYTASTCAGCDSTKLTIVNTGPNTCAITCERGYMMDGNVSYVECIDGHSFKGPHIITTSYTSLGDNPALGCVPATPPQTCPLAAIKPLDCPNCNSSKIIVSPGTRGSCVILCDRNYRLLFNSSCSTCTTKIIRAASSYFDKNHWYMDYLGAIGNSTNITLFSTTLNCELIPESVPTPCSCTMEGVEGTYTNECMGDVSVVSCRNGKINVSLSDAPGDTVAFDRATCMRDGTWYGSSCTGEAYAITRVTPFFNCPDEQLPTTTATPTTSVPPTDTVTPTTPAVTPCMCNFENVGATLNMALPTSSCTNGINQVLKCDDKIYVNSGSDLREFDSVSCSNGKWYGTGCDGTLAAIDASSVKVQCGKETERKY</sequence>
<gene>
    <name evidence="1" type="primary">WBGene00277865</name>
</gene>
<accession>A0A8R1USF5</accession>
<reference evidence="2" key="1">
    <citation type="journal article" date="2008" name="Nat. Genet.">
        <title>The Pristionchus pacificus genome provides a unique perspective on nematode lifestyle and parasitism.</title>
        <authorList>
            <person name="Dieterich C."/>
            <person name="Clifton S.W."/>
            <person name="Schuster L.N."/>
            <person name="Chinwalla A."/>
            <person name="Delehaunty K."/>
            <person name="Dinkelacker I."/>
            <person name="Fulton L."/>
            <person name="Fulton R."/>
            <person name="Godfrey J."/>
            <person name="Minx P."/>
            <person name="Mitreva M."/>
            <person name="Roeseler W."/>
            <person name="Tian H."/>
            <person name="Witte H."/>
            <person name="Yang S.P."/>
            <person name="Wilson R.K."/>
            <person name="Sommer R.J."/>
        </authorList>
    </citation>
    <scope>NUCLEOTIDE SEQUENCE [LARGE SCALE GENOMIC DNA]</scope>
    <source>
        <strain evidence="2">PS312</strain>
    </source>
</reference>
<accession>A0A2A6B3M3</accession>
<evidence type="ECO:0000313" key="2">
    <source>
        <dbReference type="Proteomes" id="UP000005239"/>
    </source>
</evidence>
<protein>
    <submittedName>
        <fullName evidence="1">Uncharacterized protein</fullName>
    </submittedName>
</protein>
<dbReference type="Proteomes" id="UP000005239">
    <property type="component" value="Unassembled WGS sequence"/>
</dbReference>
<organism evidence="1 2">
    <name type="scientific">Pristionchus pacificus</name>
    <name type="common">Parasitic nematode worm</name>
    <dbReference type="NCBI Taxonomy" id="54126"/>
    <lineage>
        <taxon>Eukaryota</taxon>
        <taxon>Metazoa</taxon>
        <taxon>Ecdysozoa</taxon>
        <taxon>Nematoda</taxon>
        <taxon>Chromadorea</taxon>
        <taxon>Rhabditida</taxon>
        <taxon>Rhabditina</taxon>
        <taxon>Diplogasteromorpha</taxon>
        <taxon>Diplogasteroidea</taxon>
        <taxon>Neodiplogasteridae</taxon>
        <taxon>Pristionchus</taxon>
    </lineage>
</organism>
<evidence type="ECO:0000313" key="1">
    <source>
        <dbReference type="EnsemblMetazoa" id="PPA39496.1"/>
    </source>
</evidence>
<dbReference type="EnsemblMetazoa" id="PPA39496.1">
    <property type="protein sequence ID" value="PPA39496.1"/>
    <property type="gene ID" value="WBGene00277865"/>
</dbReference>
<name>A0A2A6B3M3_PRIPA</name>
<keyword evidence="2" id="KW-1185">Reference proteome</keyword>
<reference evidence="1" key="2">
    <citation type="submission" date="2022-06" db="UniProtKB">
        <authorList>
            <consortium name="EnsemblMetazoa"/>
        </authorList>
    </citation>
    <scope>IDENTIFICATION</scope>
    <source>
        <strain evidence="1">PS312</strain>
    </source>
</reference>
<dbReference type="AlphaFoldDB" id="A0A2A6B3M3"/>